<reference evidence="4" key="2">
    <citation type="journal article" date="2005" name="Nature">
        <title>The map-based sequence of the rice genome.</title>
        <authorList>
            <consortium name="International rice genome sequencing project (IRGSP)"/>
            <person name="Matsumoto T."/>
            <person name="Wu J."/>
            <person name="Kanamori H."/>
            <person name="Katayose Y."/>
            <person name="Fujisawa M."/>
            <person name="Namiki N."/>
            <person name="Mizuno H."/>
            <person name="Yamamoto K."/>
            <person name="Antonio B.A."/>
            <person name="Baba T."/>
            <person name="Sakata K."/>
            <person name="Nagamura Y."/>
            <person name="Aoki H."/>
            <person name="Arikawa K."/>
            <person name="Arita K."/>
            <person name="Bito T."/>
            <person name="Chiden Y."/>
            <person name="Fujitsuka N."/>
            <person name="Fukunaka R."/>
            <person name="Hamada M."/>
            <person name="Harada C."/>
            <person name="Hayashi A."/>
            <person name="Hijishita S."/>
            <person name="Honda M."/>
            <person name="Hosokawa S."/>
            <person name="Ichikawa Y."/>
            <person name="Idonuma A."/>
            <person name="Iijima M."/>
            <person name="Ikeda M."/>
            <person name="Ikeno M."/>
            <person name="Ito K."/>
            <person name="Ito S."/>
            <person name="Ito T."/>
            <person name="Ito Y."/>
            <person name="Ito Y."/>
            <person name="Iwabuchi A."/>
            <person name="Kamiya K."/>
            <person name="Karasawa W."/>
            <person name="Kurita K."/>
            <person name="Katagiri S."/>
            <person name="Kikuta A."/>
            <person name="Kobayashi H."/>
            <person name="Kobayashi N."/>
            <person name="Machita K."/>
            <person name="Maehara T."/>
            <person name="Masukawa M."/>
            <person name="Mizubayashi T."/>
            <person name="Mukai Y."/>
            <person name="Nagasaki H."/>
            <person name="Nagata Y."/>
            <person name="Naito S."/>
            <person name="Nakashima M."/>
            <person name="Nakama Y."/>
            <person name="Nakamichi Y."/>
            <person name="Nakamura M."/>
            <person name="Meguro A."/>
            <person name="Negishi M."/>
            <person name="Ohta I."/>
            <person name="Ohta T."/>
            <person name="Okamoto M."/>
            <person name="Ono N."/>
            <person name="Saji S."/>
            <person name="Sakaguchi M."/>
            <person name="Sakai K."/>
            <person name="Shibata M."/>
            <person name="Shimokawa T."/>
            <person name="Song J."/>
            <person name="Takazaki Y."/>
            <person name="Terasawa K."/>
            <person name="Tsugane M."/>
            <person name="Tsuji K."/>
            <person name="Ueda S."/>
            <person name="Waki K."/>
            <person name="Yamagata H."/>
            <person name="Yamamoto M."/>
            <person name="Yamamoto S."/>
            <person name="Yamane H."/>
            <person name="Yoshiki S."/>
            <person name="Yoshihara R."/>
            <person name="Yukawa K."/>
            <person name="Zhong H."/>
            <person name="Yano M."/>
            <person name="Yuan Q."/>
            <person name="Ouyang S."/>
            <person name="Liu J."/>
            <person name="Jones K.M."/>
            <person name="Gansberger K."/>
            <person name="Moffat K."/>
            <person name="Hill J."/>
            <person name="Bera J."/>
            <person name="Fadrosh D."/>
            <person name="Jin S."/>
            <person name="Johri S."/>
            <person name="Kim M."/>
            <person name="Overton L."/>
            <person name="Reardon M."/>
            <person name="Tsitrin T."/>
            <person name="Vuong H."/>
            <person name="Weaver B."/>
            <person name="Ciecko A."/>
            <person name="Tallon L."/>
            <person name="Jackson J."/>
            <person name="Pai G."/>
            <person name="Aken S.V."/>
            <person name="Utterback T."/>
            <person name="Reidmuller S."/>
            <person name="Feldblyum T."/>
            <person name="Hsiao J."/>
            <person name="Zismann V."/>
            <person name="Iobst S."/>
            <person name="de Vazeille A.R."/>
            <person name="Buell C.R."/>
            <person name="Ying K."/>
            <person name="Li Y."/>
            <person name="Lu T."/>
            <person name="Huang Y."/>
            <person name="Zhao Q."/>
            <person name="Feng Q."/>
            <person name="Zhang L."/>
            <person name="Zhu J."/>
            <person name="Weng Q."/>
            <person name="Mu J."/>
            <person name="Lu Y."/>
            <person name="Fan D."/>
            <person name="Liu Y."/>
            <person name="Guan J."/>
            <person name="Zhang Y."/>
            <person name="Yu S."/>
            <person name="Liu X."/>
            <person name="Zhang Y."/>
            <person name="Hong G."/>
            <person name="Han B."/>
            <person name="Choisne N."/>
            <person name="Demange N."/>
            <person name="Orjeda G."/>
            <person name="Samain S."/>
            <person name="Cattolico L."/>
            <person name="Pelletier E."/>
            <person name="Couloux A."/>
            <person name="Segurens B."/>
            <person name="Wincker P."/>
            <person name="D'Hont A."/>
            <person name="Scarpelli C."/>
            <person name="Weissenbach J."/>
            <person name="Salanoubat M."/>
            <person name="Quetier F."/>
            <person name="Yu Y."/>
            <person name="Kim H.R."/>
            <person name="Rambo T."/>
            <person name="Currie J."/>
            <person name="Collura K."/>
            <person name="Luo M."/>
            <person name="Yang T."/>
            <person name="Ammiraju J.S.S."/>
            <person name="Engler F."/>
            <person name="Soderlund C."/>
            <person name="Wing R.A."/>
            <person name="Palmer L.E."/>
            <person name="de la Bastide M."/>
            <person name="Spiegel L."/>
            <person name="Nascimento L."/>
            <person name="Zutavern T."/>
            <person name="O'Shaughnessy A."/>
            <person name="Dike S."/>
            <person name="Dedhia N."/>
            <person name="Preston R."/>
            <person name="Balija V."/>
            <person name="McCombie W.R."/>
            <person name="Chow T."/>
            <person name="Chen H."/>
            <person name="Chung M."/>
            <person name="Chen C."/>
            <person name="Shaw J."/>
            <person name="Wu H."/>
            <person name="Hsiao K."/>
            <person name="Chao Y."/>
            <person name="Chu M."/>
            <person name="Cheng C."/>
            <person name="Hour A."/>
            <person name="Lee P."/>
            <person name="Lin S."/>
            <person name="Lin Y."/>
            <person name="Liou J."/>
            <person name="Liu S."/>
            <person name="Hsing Y."/>
            <person name="Raghuvanshi S."/>
            <person name="Mohanty A."/>
            <person name="Bharti A.K."/>
            <person name="Gaur A."/>
            <person name="Gupta V."/>
            <person name="Kumar D."/>
            <person name="Ravi V."/>
            <person name="Vij S."/>
            <person name="Kapur A."/>
            <person name="Khurana P."/>
            <person name="Khurana P."/>
            <person name="Khurana J.P."/>
            <person name="Tyagi A.K."/>
            <person name="Gaikwad K."/>
            <person name="Singh A."/>
            <person name="Dalal V."/>
            <person name="Srivastava S."/>
            <person name="Dixit A."/>
            <person name="Pal A.K."/>
            <person name="Ghazi I.A."/>
            <person name="Yadav M."/>
            <person name="Pandit A."/>
            <person name="Bhargava A."/>
            <person name="Sureshbabu K."/>
            <person name="Batra K."/>
            <person name="Sharma T.R."/>
            <person name="Mohapatra T."/>
            <person name="Singh N.K."/>
            <person name="Messing J."/>
            <person name="Nelson A.B."/>
            <person name="Fuks G."/>
            <person name="Kavchok S."/>
            <person name="Keizer G."/>
            <person name="Linton E."/>
            <person name="Llaca V."/>
            <person name="Song R."/>
            <person name="Tanyolac B."/>
            <person name="Young S."/>
            <person name="Ho-Il K."/>
            <person name="Hahn J.H."/>
            <person name="Sangsakoo G."/>
            <person name="Vanavichit A."/>
            <person name="de Mattos Luiz.A.T."/>
            <person name="Zimmer P.D."/>
            <person name="Malone G."/>
            <person name="Dellagostin O."/>
            <person name="de Oliveira A.C."/>
            <person name="Bevan M."/>
            <person name="Bancroft I."/>
            <person name="Minx P."/>
            <person name="Cordum H."/>
            <person name="Wilson R."/>
            <person name="Cheng Z."/>
            <person name="Jin W."/>
            <person name="Jiang J."/>
            <person name="Leong S.A."/>
            <person name="Iwama H."/>
            <person name="Gojobori T."/>
            <person name="Itoh T."/>
            <person name="Niimura Y."/>
            <person name="Fujii Y."/>
            <person name="Habara T."/>
            <person name="Sakai H."/>
            <person name="Sato Y."/>
            <person name="Wilson G."/>
            <person name="Kumar K."/>
            <person name="McCouch S."/>
            <person name="Juretic N."/>
            <person name="Hoen D."/>
            <person name="Wright S."/>
            <person name="Bruskiewich R."/>
            <person name="Bureau T."/>
            <person name="Miyao A."/>
            <person name="Hirochika H."/>
            <person name="Nishikawa T."/>
            <person name="Kadowaki K."/>
            <person name="Sugiura M."/>
            <person name="Burr B."/>
            <person name="Sasaki T."/>
        </authorList>
    </citation>
    <scope>NUCLEOTIDE SEQUENCE [LARGE SCALE GENOMIC DNA]</scope>
    <source>
        <strain evidence="4">cv. Nipponbare</strain>
    </source>
</reference>
<evidence type="ECO:0000313" key="2">
    <source>
        <dbReference type="EMBL" id="BAD73503.1"/>
    </source>
</evidence>
<evidence type="ECO:0000313" key="3">
    <source>
        <dbReference type="EMBL" id="BAD87074.1"/>
    </source>
</evidence>
<feature type="compositionally biased region" description="Basic and acidic residues" evidence="1">
    <location>
        <begin position="133"/>
        <end position="142"/>
    </location>
</feature>
<evidence type="ECO:0000256" key="1">
    <source>
        <dbReference type="SAM" id="MobiDB-lite"/>
    </source>
</evidence>
<organism evidence="2">
    <name type="scientific">Oryza sativa subsp. japonica</name>
    <name type="common">Rice</name>
    <dbReference type="NCBI Taxonomy" id="39947"/>
    <lineage>
        <taxon>Eukaryota</taxon>
        <taxon>Viridiplantae</taxon>
        <taxon>Streptophyta</taxon>
        <taxon>Embryophyta</taxon>
        <taxon>Tracheophyta</taxon>
        <taxon>Spermatophyta</taxon>
        <taxon>Magnoliopsida</taxon>
        <taxon>Liliopsida</taxon>
        <taxon>Poales</taxon>
        <taxon>Poaceae</taxon>
        <taxon>BOP clade</taxon>
        <taxon>Oryzoideae</taxon>
        <taxon>Oryzeae</taxon>
        <taxon>Oryzinae</taxon>
        <taxon>Oryza</taxon>
        <taxon>Oryza sativa</taxon>
    </lineage>
</organism>
<dbReference type="Proteomes" id="UP000817658">
    <property type="component" value="Chromosome 1"/>
</dbReference>
<dbReference type="AlphaFoldDB" id="Q5QM58"/>
<proteinExistence type="predicted"/>
<reference evidence="4" key="3">
    <citation type="journal article" date="2008" name="Nucleic Acids Res.">
        <title>The rice annotation project database (RAP-DB): 2008 update.</title>
        <authorList>
            <consortium name="The rice annotation project (RAP)"/>
        </authorList>
    </citation>
    <scope>GENOME REANNOTATION</scope>
    <source>
        <strain evidence="4">cv. Nipponbare</strain>
    </source>
</reference>
<dbReference type="Proteomes" id="UP000000763">
    <property type="component" value="Chromosome 1"/>
</dbReference>
<feature type="region of interest" description="Disordered" evidence="1">
    <location>
        <begin position="115"/>
        <end position="142"/>
    </location>
</feature>
<protein>
    <submittedName>
        <fullName evidence="2">Uncharacterized protein</fullName>
    </submittedName>
</protein>
<name>Q5QM58_ORYSJ</name>
<dbReference type="EMBL" id="AP003230">
    <property type="protein sequence ID" value="BAD87074.1"/>
    <property type="molecule type" value="Genomic_DNA"/>
</dbReference>
<evidence type="ECO:0000313" key="4">
    <source>
        <dbReference type="Proteomes" id="UP000000763"/>
    </source>
</evidence>
<feature type="compositionally biased region" description="Basic and acidic residues" evidence="1">
    <location>
        <begin position="115"/>
        <end position="126"/>
    </location>
</feature>
<reference evidence="2" key="1">
    <citation type="journal article" date="2002" name="Nature">
        <title>The genome sequence and structure of rice chromosome 1.</title>
        <authorList>
            <person name="Sasaki T."/>
            <person name="Matsumoto T."/>
            <person name="Yamamoto K."/>
            <person name="Sakata K."/>
            <person name="Baba T."/>
            <person name="Katayose Y."/>
            <person name="Wu J."/>
            <person name="Niimura Y."/>
            <person name="Cheng Z."/>
            <person name="Nagamura Y."/>
            <person name="Antonio B.A."/>
            <person name="Kanamori H."/>
            <person name="Hosokawa S."/>
            <person name="Masukawa M."/>
            <person name="Arikawa K."/>
            <person name="Chiden Y."/>
            <person name="Hayashi M."/>
            <person name="Okamoto M."/>
            <person name="Ando T."/>
            <person name="Aoki H."/>
            <person name="Arita K."/>
            <person name="Hamada M."/>
            <person name="Harada C."/>
            <person name="Hijishita S."/>
            <person name="Honda M."/>
            <person name="Ichikawa Y."/>
            <person name="Idonuma A."/>
            <person name="Iijima M."/>
            <person name="Ikeda M."/>
            <person name="Ikeno M."/>
            <person name="Itoh S."/>
            <person name="Itoh T."/>
            <person name="Itoh Y."/>
            <person name="Itoh Y."/>
            <person name="Iwabuchi A."/>
            <person name="Kamiya K."/>
            <person name="Karasawa W."/>
            <person name="Katagiri S."/>
            <person name="Kikuta A."/>
            <person name="Kobayashi N."/>
            <person name="Kono I."/>
            <person name="Machita K."/>
            <person name="Maehara T."/>
            <person name="Mizuno H."/>
            <person name="Mizubayashi T."/>
            <person name="Mukai Y."/>
            <person name="Nagasaki H."/>
            <person name="Nakashima M."/>
            <person name="Nakama Y."/>
            <person name="Nakamichi Y."/>
            <person name="Nakamura M."/>
            <person name="Namiki N."/>
            <person name="Negishi M."/>
            <person name="Ohta I."/>
            <person name="Ono N."/>
            <person name="Saji S."/>
            <person name="Sakai K."/>
            <person name="Shibata M."/>
            <person name="Shimokawa T."/>
            <person name="Shomura A."/>
            <person name="Song J."/>
            <person name="Takazaki Y."/>
            <person name="Terasawa K."/>
            <person name="Tsuji K."/>
            <person name="Waki K."/>
            <person name="Yamagata H."/>
            <person name="Yamane H."/>
            <person name="Yoshiki S."/>
            <person name="Yoshihara R."/>
            <person name="Yukawa K."/>
            <person name="Zhong H."/>
            <person name="Iwama H."/>
            <person name="Endo T."/>
            <person name="Ito H."/>
            <person name="Hahn J.H."/>
            <person name="Kim H.I."/>
            <person name="Eun M.Y."/>
            <person name="Yano M."/>
            <person name="Jiang J."/>
            <person name="Gojobori T."/>
        </authorList>
    </citation>
    <scope>NUCLEOTIDE SEQUENCE</scope>
</reference>
<accession>Q5QM58</accession>
<sequence length="213" mass="22859">MEIERESCSGPTTYMGFTLVAIPFRPNLCSPFVPAQQYGLTDATSTTSLSLPLLSSLLSLPLFSLDWASRPVVGRSLPGRGGPTAGRDVAAAAGTRTFFFTGILLKLPTQRKVPDLHARRERRDGGDAGVESVEERPRGGELDAREVELDEPIADDEAVVEAELGRVCVHGRRGLAVVGDQALDKGPEAKRRQWRSGELLAGALLRAAVVVLD</sequence>
<dbReference type="EMBL" id="AP003348">
    <property type="protein sequence ID" value="BAD73503.1"/>
    <property type="molecule type" value="Genomic_DNA"/>
</dbReference>
<gene>
    <name evidence="3" type="ORF">P0031D02.8</name>
    <name evidence="2" type="ORF">P0485B12.40</name>
</gene>